<reference evidence="3 4" key="1">
    <citation type="submission" date="2023-06" db="EMBL/GenBank/DDBJ databases">
        <title>Roseiconus lacunae JC819 isolated from Gulf of Mannar region, Tamil Nadu.</title>
        <authorList>
            <person name="Pk S."/>
            <person name="Ch S."/>
            <person name="Ch V.R."/>
        </authorList>
    </citation>
    <scope>NUCLEOTIDE SEQUENCE [LARGE SCALE GENOMIC DNA]</scope>
    <source>
        <strain evidence="3 4">JC819</strain>
    </source>
</reference>
<proteinExistence type="predicted"/>
<feature type="chain" id="PRO_5046508974" evidence="1">
    <location>
        <begin position="27"/>
        <end position="229"/>
    </location>
</feature>
<dbReference type="NCBIfam" id="TIGR02595">
    <property type="entry name" value="PEP_CTERM"/>
    <property type="match status" value="1"/>
</dbReference>
<feature type="domain" description="Ice-binding protein C-terminal" evidence="2">
    <location>
        <begin position="203"/>
        <end position="227"/>
    </location>
</feature>
<comment type="caution">
    <text evidence="3">The sequence shown here is derived from an EMBL/GenBank/DDBJ whole genome shotgun (WGS) entry which is preliminary data.</text>
</comment>
<protein>
    <submittedName>
        <fullName evidence="3">PEP-CTERM sorting domain-containing protein</fullName>
    </submittedName>
</protein>
<evidence type="ECO:0000313" key="4">
    <source>
        <dbReference type="Proteomes" id="UP001239462"/>
    </source>
</evidence>
<name>A0ABT7PE06_9BACT</name>
<dbReference type="InterPro" id="IPR013424">
    <property type="entry name" value="Ice-binding_C"/>
</dbReference>
<dbReference type="RefSeq" id="WP_149498590.1">
    <property type="nucleotide sequence ID" value="NZ_CP141221.1"/>
</dbReference>
<dbReference type="Proteomes" id="UP001239462">
    <property type="component" value="Unassembled WGS sequence"/>
</dbReference>
<keyword evidence="4" id="KW-1185">Reference proteome</keyword>
<dbReference type="Pfam" id="PF07589">
    <property type="entry name" value="PEP-CTERM"/>
    <property type="match status" value="1"/>
</dbReference>
<accession>A0ABT7PE06</accession>
<feature type="signal peptide" evidence="1">
    <location>
        <begin position="1"/>
        <end position="26"/>
    </location>
</feature>
<dbReference type="EMBL" id="JASZZN010000002">
    <property type="protein sequence ID" value="MDM4014573.1"/>
    <property type="molecule type" value="Genomic_DNA"/>
</dbReference>
<evidence type="ECO:0000313" key="3">
    <source>
        <dbReference type="EMBL" id="MDM4014573.1"/>
    </source>
</evidence>
<keyword evidence="1" id="KW-0732">Signal</keyword>
<evidence type="ECO:0000256" key="1">
    <source>
        <dbReference type="SAM" id="SignalP"/>
    </source>
</evidence>
<evidence type="ECO:0000259" key="2">
    <source>
        <dbReference type="Pfam" id="PF07589"/>
    </source>
</evidence>
<gene>
    <name evidence="3" type="ORF">QTN89_03955</name>
</gene>
<sequence length="229" mass="23240">MSVMRKTFVFVACLAAMSAWSVSAVAAPLTAASSSDPRFGWDFGEAGSINAEWDSFTTPVGAPGNLPDVAHFGSGANSVLTGNTPGAFIVSSGNIYSFSGTPDFTATIDTSDLAGDYTRVVAQIVTQGTAMDLSSVLLDGIAPTIAGFGGSAAGYMAIWDLATSGGPATSYSLDFNATGPHLSLDQLQVDAFSQSVAFATPAAVPEPAAMASLAALGVFGVFSGRRRRS</sequence>
<organism evidence="3 4">
    <name type="scientific">Roseiconus lacunae</name>
    <dbReference type="NCBI Taxonomy" id="2605694"/>
    <lineage>
        <taxon>Bacteria</taxon>
        <taxon>Pseudomonadati</taxon>
        <taxon>Planctomycetota</taxon>
        <taxon>Planctomycetia</taxon>
        <taxon>Pirellulales</taxon>
        <taxon>Pirellulaceae</taxon>
        <taxon>Roseiconus</taxon>
    </lineage>
</organism>